<evidence type="ECO:0000259" key="2">
    <source>
        <dbReference type="Pfam" id="PF13556"/>
    </source>
</evidence>
<feature type="domain" description="PucR C-terminal helix-turn-helix" evidence="2">
    <location>
        <begin position="367"/>
        <end position="411"/>
    </location>
</feature>
<organism evidence="4 5">
    <name type="scientific">Dietzia aurantiaca</name>
    <dbReference type="NCBI Taxonomy" id="983873"/>
    <lineage>
        <taxon>Bacteria</taxon>
        <taxon>Bacillati</taxon>
        <taxon>Actinomycetota</taxon>
        <taxon>Actinomycetes</taxon>
        <taxon>Mycobacteriales</taxon>
        <taxon>Dietziaceae</taxon>
        <taxon>Dietzia</taxon>
    </lineage>
</organism>
<dbReference type="Proteomes" id="UP001595836">
    <property type="component" value="Unassembled WGS sequence"/>
</dbReference>
<comment type="similarity">
    <text evidence="1">Belongs to the CdaR family.</text>
</comment>
<dbReference type="Gene3D" id="1.10.10.2840">
    <property type="entry name" value="PucR C-terminal helix-turn-helix domain"/>
    <property type="match status" value="1"/>
</dbReference>
<dbReference type="PANTHER" id="PTHR33744:SF1">
    <property type="entry name" value="DNA-BINDING TRANSCRIPTIONAL ACTIVATOR ADER"/>
    <property type="match status" value="1"/>
</dbReference>
<dbReference type="Pfam" id="PF17853">
    <property type="entry name" value="GGDEF_2"/>
    <property type="match status" value="1"/>
</dbReference>
<evidence type="ECO:0000313" key="5">
    <source>
        <dbReference type="Proteomes" id="UP001595836"/>
    </source>
</evidence>
<dbReference type="Pfam" id="PF13556">
    <property type="entry name" value="HTH_30"/>
    <property type="match status" value="1"/>
</dbReference>
<reference evidence="5" key="1">
    <citation type="journal article" date="2019" name="Int. J. Syst. Evol. Microbiol.">
        <title>The Global Catalogue of Microorganisms (GCM) 10K type strain sequencing project: providing services to taxonomists for standard genome sequencing and annotation.</title>
        <authorList>
            <consortium name="The Broad Institute Genomics Platform"/>
            <consortium name="The Broad Institute Genome Sequencing Center for Infectious Disease"/>
            <person name="Wu L."/>
            <person name="Ma J."/>
        </authorList>
    </citation>
    <scope>NUCLEOTIDE SEQUENCE [LARGE SCALE GENOMIC DNA]</scope>
    <source>
        <strain evidence="5">JCM 11882</strain>
    </source>
</reference>
<gene>
    <name evidence="4" type="ORF">ACFO7U_13305</name>
</gene>
<evidence type="ECO:0000313" key="4">
    <source>
        <dbReference type="EMBL" id="MFC4755745.1"/>
    </source>
</evidence>
<dbReference type="InterPro" id="IPR025736">
    <property type="entry name" value="PucR_C-HTH_dom"/>
</dbReference>
<name>A0ABV9PTW7_9ACTN</name>
<evidence type="ECO:0000259" key="3">
    <source>
        <dbReference type="Pfam" id="PF17853"/>
    </source>
</evidence>
<keyword evidence="5" id="KW-1185">Reference proteome</keyword>
<sequence>MGTDNRSSHSDWLQRLDYTGKRVAQIGESGVMRTALDELGSGPVRWAVDAAHRNADQILQEVPSLGTGPLQAALVRQGTELVALITLLELHGVTVPDGMPTVERRIIADFVHRRVPIEDVWRGNRASHQWWQQELFEVCDRLCEPTRRGGESQRIAQTTLGVFNALSTRINEAFIDESKRWVSTQTAIEDEAVRKVLSDDFAGDEGQVAEVLRYDFTGWSHMAAIAWIADERAATSDLHGVAEGYLRELGATKRVAIRQGGALAWAWGSFRSDPGSAPWAAISEPPDGVRVAFGALREGLDGFRQSHVEAQKVYQLAVGHPSINGQLLNYRSLGLVTLLLENPQAAERFAVDLLGDLFGPEIRLRELRDTLLVYIETRSPQAVAHRIHVARNTVGYRIRQAEGILGFTVLERPSELWCALVIADALTGPDPANG</sequence>
<dbReference type="InterPro" id="IPR041522">
    <property type="entry name" value="CdaR_GGDEF"/>
</dbReference>
<dbReference type="InterPro" id="IPR042070">
    <property type="entry name" value="PucR_C-HTH_sf"/>
</dbReference>
<dbReference type="InterPro" id="IPR051448">
    <property type="entry name" value="CdaR-like_regulators"/>
</dbReference>
<comment type="caution">
    <text evidence="4">The sequence shown here is derived from an EMBL/GenBank/DDBJ whole genome shotgun (WGS) entry which is preliminary data.</text>
</comment>
<dbReference type="PANTHER" id="PTHR33744">
    <property type="entry name" value="CARBOHYDRATE DIACID REGULATOR"/>
    <property type="match status" value="1"/>
</dbReference>
<dbReference type="EMBL" id="JBHSHP010000052">
    <property type="protein sequence ID" value="MFC4755745.1"/>
    <property type="molecule type" value="Genomic_DNA"/>
</dbReference>
<feature type="domain" description="CdaR GGDEF-like" evidence="3">
    <location>
        <begin position="209"/>
        <end position="315"/>
    </location>
</feature>
<proteinExistence type="inferred from homology"/>
<protein>
    <submittedName>
        <fullName evidence="4">PucR family transcriptional regulator</fullName>
    </submittedName>
</protein>
<evidence type="ECO:0000256" key="1">
    <source>
        <dbReference type="ARBA" id="ARBA00006754"/>
    </source>
</evidence>
<accession>A0ABV9PTW7</accession>
<dbReference type="RefSeq" id="WP_344995002.1">
    <property type="nucleotide sequence ID" value="NZ_BAABCD010000049.1"/>
</dbReference>